<evidence type="ECO:0000256" key="4">
    <source>
        <dbReference type="SAM" id="SignalP"/>
    </source>
</evidence>
<keyword evidence="4" id="KW-0732">Signal</keyword>
<dbReference type="InterPro" id="IPR035396">
    <property type="entry name" value="Bac_rhamnosid6H"/>
</dbReference>
<dbReference type="Pfam" id="PF17390">
    <property type="entry name" value="Bac_rhamnosid_C"/>
    <property type="match status" value="1"/>
</dbReference>
<evidence type="ECO:0000259" key="7">
    <source>
        <dbReference type="Pfam" id="PF13088"/>
    </source>
</evidence>
<dbReference type="Gene3D" id="2.120.10.10">
    <property type="match status" value="1"/>
</dbReference>
<feature type="domain" description="Alpha-L-rhamnosidase C-terminal" evidence="9">
    <location>
        <begin position="844"/>
        <end position="909"/>
    </location>
</feature>
<dbReference type="InterPro" id="IPR016007">
    <property type="entry name" value="Alpha_rhamnosid"/>
</dbReference>
<dbReference type="InterPro" id="IPR008928">
    <property type="entry name" value="6-hairpin_glycosidase_sf"/>
</dbReference>
<name>A0A3E5E7Y1_9BACT</name>
<dbReference type="PANTHER" id="PTHR33307:SF6">
    <property type="entry name" value="ALPHA-RHAMNOSIDASE (EUROFUNG)-RELATED"/>
    <property type="match status" value="1"/>
</dbReference>
<dbReference type="SUPFAM" id="SSF50939">
    <property type="entry name" value="Sialidases"/>
    <property type="match status" value="1"/>
</dbReference>
<evidence type="ECO:0000259" key="8">
    <source>
        <dbReference type="Pfam" id="PF17389"/>
    </source>
</evidence>
<feature type="domain" description="Alpha-L-rhamnosidase concanavalin-like" evidence="5">
    <location>
        <begin position="359"/>
        <end position="457"/>
    </location>
</feature>
<dbReference type="InterPro" id="IPR036278">
    <property type="entry name" value="Sialidase_sf"/>
</dbReference>
<feature type="signal peptide" evidence="4">
    <location>
        <begin position="1"/>
        <end position="23"/>
    </location>
</feature>
<feature type="domain" description="Alpha-L-rhamnosidase six-hairpin glycosidase" evidence="8">
    <location>
        <begin position="464"/>
        <end position="822"/>
    </location>
</feature>
<dbReference type="Pfam" id="PF25788">
    <property type="entry name" value="Ig_Rha78A_N"/>
    <property type="match status" value="1"/>
</dbReference>
<feature type="domain" description="Bacterial alpha-L-rhamnosidase N-terminal" evidence="6">
    <location>
        <begin position="178"/>
        <end position="346"/>
    </location>
</feature>
<dbReference type="Pfam" id="PF17389">
    <property type="entry name" value="Bac_rhamnosid6H"/>
    <property type="match status" value="1"/>
</dbReference>
<dbReference type="InterPro" id="IPR013737">
    <property type="entry name" value="Bac_rhamnosid_N"/>
</dbReference>
<dbReference type="Pfam" id="PF08531">
    <property type="entry name" value="Bac_rhamnosid_N"/>
    <property type="match status" value="1"/>
</dbReference>
<dbReference type="InterPro" id="IPR012341">
    <property type="entry name" value="6hp_glycosidase-like_sf"/>
</dbReference>
<protein>
    <recommendedName>
        <fullName evidence="2">alpha-L-rhamnosidase</fullName>
        <ecNumber evidence="2">3.2.1.40</ecNumber>
    </recommendedName>
</protein>
<comment type="caution">
    <text evidence="10">The sequence shown here is derived from an EMBL/GenBank/DDBJ whole genome shotgun (WGS) entry which is preliminary data.</text>
</comment>
<feature type="domain" description="Sialidase" evidence="7">
    <location>
        <begin position="1051"/>
        <end position="1308"/>
    </location>
</feature>
<dbReference type="InterPro" id="IPR035398">
    <property type="entry name" value="Bac_rhamnosid_C"/>
</dbReference>
<evidence type="ECO:0000259" key="6">
    <source>
        <dbReference type="Pfam" id="PF08531"/>
    </source>
</evidence>
<evidence type="ECO:0000256" key="1">
    <source>
        <dbReference type="ARBA" id="ARBA00001445"/>
    </source>
</evidence>
<dbReference type="PANTHER" id="PTHR33307">
    <property type="entry name" value="ALPHA-RHAMNOSIDASE (EUROFUNG)"/>
    <property type="match status" value="1"/>
</dbReference>
<dbReference type="Gene3D" id="2.60.120.260">
    <property type="entry name" value="Galactose-binding domain-like"/>
    <property type="match status" value="2"/>
</dbReference>
<sequence length="1328" mass="149577">MKNNILMSVLLTASLSATLPLSAASHVDVVKMRTENQVNPLGIGTSTPRFSWQITSDRKGVVQTSYQILVASSREKLDRNEADLWDSGERNSDEQLWIPYQGKALLSGAQAYWKVRITTNKGKSEWTEPQLFSIGLLGETKWSGTWIGLEDLQPGEQKGMHTRLAARYIRKDFAAKGKVKRAVAYVAGLGVYEFYVNGQRMGGSQALQPVPTDYRKTIYYNTFDVTSLLTEKNAIAIKLGNGRMFPMRLEKAYKTPFFGYPKCRINVKVEYENGKTETWATNNTWKLSFDGPIRSNNEYDGEEYDARREQALKGWTQAGFDDSQWQKAERCVIPDGTLMAQPMTGMVEKEFGHPVSLKHRHDTLIVDFGQNMAGWIGFQVRGKQGDTIRVKYAEKLQADGSLYLDNFRNALSEDIYVCNGKENGKSWRPVFSYHGFRYAAITGMKNARKEDFTAYTVSDEMATIGHIETSDTILNKVLKNAWWGIYGNYKGMPVDCPQRNERQPWLGDRTVGSLGESFVFDNERLYSKWMHDICDAQRSDGNIPDVAPAFWNYYTDDVTWPAALPFTCDMLYHQFGNKQPIIDSYPSIRKWINHILAEYTDKNGIITKDKYGDWCVPPEKLELIHSQDPKRKTDGKLIATAYMIRCLQLAEQFANLQGLKEEAKAWADRRSGMIDAFNRQFLTNKAGTSRRPGHVLYPDSIYYGNNTSTANLLALSFGIAPQELRSELIKQVVKGICIDAKEHVNCGVIGISWLLRGLSDNGFPDVAYLLAIQRTYPSWGYMAENGATTIWELWNGDKADPKMNSGNHVMLLGDLLTWCYQYLGGIQQKGVNVQQVAEADASVAYKHIVLKPAFSIQNCESVKADYETPYGVVKSQWKKTLQHVDWDITVPCNTTADVYLPDGKVEMVGSGDYHYSVEIPTRDAAILKDEFLYDYSGFPSAHASTITQLKNGDLVAAYFGGTFERNPDVCIWVSRKPKGAKAWEKPILAADGVYCLGTPEAKKAGLSGIDEKTTPADKGPIKDGLRRFGVPAGYKYDFRSKSANIKLPANLKRKSCWNPVLYTMPDGEIWLFYKVGATVGDWTGCLVKSKDGGKTWSDPEALPDGFLGPIKNKPEMVNGRLICGSSTENKGWRFHVEILDLKTKKWKYVGPVDAELKPRTDDVDLATVDMQHPIYKEGEKARYIYSIQPSILKLKDGRLQVLMRTHNAKLATSFSSDGGDTWTPVTLLDIENNQSGTDAVTLKDGRHVLIYNNFETLPGTKKGPRTPLSLAISDDGTHWRHLLTLEDSPINQYSYPGIIEGKDGKLHCIYTWRRQRVAYKEVDLKKIK</sequence>
<keyword evidence="3" id="KW-0378">Hydrolase</keyword>
<feature type="chain" id="PRO_5043182907" description="alpha-L-rhamnosidase" evidence="4">
    <location>
        <begin position="24"/>
        <end position="1328"/>
    </location>
</feature>
<dbReference type="Gene3D" id="2.60.40.10">
    <property type="entry name" value="Immunoglobulins"/>
    <property type="match status" value="1"/>
</dbReference>
<dbReference type="EMBL" id="QRVA01000003">
    <property type="protein sequence ID" value="RGS18477.1"/>
    <property type="molecule type" value="Genomic_DNA"/>
</dbReference>
<dbReference type="SUPFAM" id="SSF48208">
    <property type="entry name" value="Six-hairpin glycosidases"/>
    <property type="match status" value="1"/>
</dbReference>
<dbReference type="CDD" id="cd15482">
    <property type="entry name" value="Sialidase_non-viral"/>
    <property type="match status" value="1"/>
</dbReference>
<reference evidence="10 11" key="1">
    <citation type="submission" date="2018-08" db="EMBL/GenBank/DDBJ databases">
        <title>A genome reference for cultivated species of the human gut microbiota.</title>
        <authorList>
            <person name="Zou Y."/>
            <person name="Xue W."/>
            <person name="Luo G."/>
        </authorList>
    </citation>
    <scope>NUCLEOTIDE SEQUENCE [LARGE SCALE GENOMIC DNA]</scope>
    <source>
        <strain evidence="10 11">AF24-12</strain>
    </source>
</reference>
<evidence type="ECO:0000313" key="10">
    <source>
        <dbReference type="EMBL" id="RGS18477.1"/>
    </source>
</evidence>
<proteinExistence type="predicted"/>
<organism evidence="10 11">
    <name type="scientific">Segatella copri</name>
    <dbReference type="NCBI Taxonomy" id="165179"/>
    <lineage>
        <taxon>Bacteria</taxon>
        <taxon>Pseudomonadati</taxon>
        <taxon>Bacteroidota</taxon>
        <taxon>Bacteroidia</taxon>
        <taxon>Bacteroidales</taxon>
        <taxon>Prevotellaceae</taxon>
        <taxon>Segatella</taxon>
    </lineage>
</organism>
<evidence type="ECO:0000313" key="11">
    <source>
        <dbReference type="Proteomes" id="UP000283872"/>
    </source>
</evidence>
<dbReference type="InterPro" id="IPR013783">
    <property type="entry name" value="Ig-like_fold"/>
</dbReference>
<dbReference type="Pfam" id="PF05592">
    <property type="entry name" value="Bac_rhamnosid"/>
    <property type="match status" value="1"/>
</dbReference>
<dbReference type="GO" id="GO:0030596">
    <property type="term" value="F:alpha-L-rhamnosidase activity"/>
    <property type="evidence" value="ECO:0007669"/>
    <property type="project" value="UniProtKB-EC"/>
</dbReference>
<dbReference type="Gene3D" id="1.50.10.10">
    <property type="match status" value="1"/>
</dbReference>
<dbReference type="Pfam" id="PF13088">
    <property type="entry name" value="BNR_2"/>
    <property type="match status" value="1"/>
</dbReference>
<evidence type="ECO:0000259" key="5">
    <source>
        <dbReference type="Pfam" id="PF05592"/>
    </source>
</evidence>
<gene>
    <name evidence="10" type="ORF">DWY11_02160</name>
</gene>
<dbReference type="GO" id="GO:0005975">
    <property type="term" value="P:carbohydrate metabolic process"/>
    <property type="evidence" value="ECO:0007669"/>
    <property type="project" value="InterPro"/>
</dbReference>
<dbReference type="EC" id="3.2.1.40" evidence="2"/>
<dbReference type="InterPro" id="IPR011040">
    <property type="entry name" value="Sialidase"/>
</dbReference>
<dbReference type="Proteomes" id="UP000283872">
    <property type="component" value="Unassembled WGS sequence"/>
</dbReference>
<evidence type="ECO:0000259" key="9">
    <source>
        <dbReference type="Pfam" id="PF17390"/>
    </source>
</evidence>
<comment type="catalytic activity">
    <reaction evidence="1">
        <text>Hydrolysis of terminal non-reducing alpha-L-rhamnose residues in alpha-L-rhamnosides.</text>
        <dbReference type="EC" id="3.2.1.40"/>
    </reaction>
</comment>
<dbReference type="Gene3D" id="2.60.420.10">
    <property type="entry name" value="Maltose phosphorylase, domain 3"/>
    <property type="match status" value="1"/>
</dbReference>
<dbReference type="InterPro" id="IPR008902">
    <property type="entry name" value="Rhamnosid_concanavalin"/>
</dbReference>
<evidence type="ECO:0000256" key="2">
    <source>
        <dbReference type="ARBA" id="ARBA00012652"/>
    </source>
</evidence>
<accession>A0A3E5E7Y1</accession>
<evidence type="ECO:0000256" key="3">
    <source>
        <dbReference type="ARBA" id="ARBA00022801"/>
    </source>
</evidence>